<evidence type="ECO:0000313" key="3">
    <source>
        <dbReference type="Proteomes" id="UP000266841"/>
    </source>
</evidence>
<dbReference type="AlphaFoldDB" id="K0RAK4"/>
<keyword evidence="3" id="KW-1185">Reference proteome</keyword>
<sequence length="174" mass="18638">MWRGGTTSRLPLTAHNAGDSSRNDKAIDSLLGTQLKNSQFALRPVQLVVLLARSGQLANCPVRQLTSGRLFTPNSMLSSAKKSLEFEVATGFPNCLRAGRLIKTGVTWRRPARKNSKDIWLRPAGAHQLVTSVLFGAFDAELRTKPAGPKSEVATANGPVATGSSSSVRTKSQP</sequence>
<dbReference type="Proteomes" id="UP000266841">
    <property type="component" value="Unassembled WGS sequence"/>
</dbReference>
<reference evidence="2 3" key="1">
    <citation type="journal article" date="2012" name="Genome Biol.">
        <title>Genome and low-iron response of an oceanic diatom adapted to chronic iron limitation.</title>
        <authorList>
            <person name="Lommer M."/>
            <person name="Specht M."/>
            <person name="Roy A.S."/>
            <person name="Kraemer L."/>
            <person name="Andreson R."/>
            <person name="Gutowska M.A."/>
            <person name="Wolf J."/>
            <person name="Bergner S.V."/>
            <person name="Schilhabel M.B."/>
            <person name="Klostermeier U.C."/>
            <person name="Beiko R.G."/>
            <person name="Rosenstiel P."/>
            <person name="Hippler M."/>
            <person name="Laroche J."/>
        </authorList>
    </citation>
    <scope>NUCLEOTIDE SEQUENCE [LARGE SCALE GENOMIC DNA]</scope>
    <source>
        <strain evidence="2 3">CCMP1005</strain>
    </source>
</reference>
<evidence type="ECO:0000256" key="1">
    <source>
        <dbReference type="SAM" id="MobiDB-lite"/>
    </source>
</evidence>
<dbReference type="EMBL" id="AGNL01044885">
    <property type="protein sequence ID" value="EJK49344.1"/>
    <property type="molecule type" value="Genomic_DNA"/>
</dbReference>
<name>K0RAK4_THAOC</name>
<feature type="compositionally biased region" description="Polar residues" evidence="1">
    <location>
        <begin position="162"/>
        <end position="174"/>
    </location>
</feature>
<gene>
    <name evidence="2" type="ORF">THAOC_31788</name>
</gene>
<feature type="region of interest" description="Disordered" evidence="1">
    <location>
        <begin position="146"/>
        <end position="174"/>
    </location>
</feature>
<comment type="caution">
    <text evidence="2">The sequence shown here is derived from an EMBL/GenBank/DDBJ whole genome shotgun (WGS) entry which is preliminary data.</text>
</comment>
<feature type="region of interest" description="Disordered" evidence="1">
    <location>
        <begin position="1"/>
        <end position="20"/>
    </location>
</feature>
<organism evidence="2 3">
    <name type="scientific">Thalassiosira oceanica</name>
    <name type="common">Marine diatom</name>
    <dbReference type="NCBI Taxonomy" id="159749"/>
    <lineage>
        <taxon>Eukaryota</taxon>
        <taxon>Sar</taxon>
        <taxon>Stramenopiles</taxon>
        <taxon>Ochrophyta</taxon>
        <taxon>Bacillariophyta</taxon>
        <taxon>Coscinodiscophyceae</taxon>
        <taxon>Thalassiosirophycidae</taxon>
        <taxon>Thalassiosirales</taxon>
        <taxon>Thalassiosiraceae</taxon>
        <taxon>Thalassiosira</taxon>
    </lineage>
</organism>
<feature type="compositionally biased region" description="Polar residues" evidence="1">
    <location>
        <begin position="1"/>
        <end position="10"/>
    </location>
</feature>
<protein>
    <submittedName>
        <fullName evidence="2">Uncharacterized protein</fullName>
    </submittedName>
</protein>
<proteinExistence type="predicted"/>
<evidence type="ECO:0000313" key="2">
    <source>
        <dbReference type="EMBL" id="EJK49344.1"/>
    </source>
</evidence>
<accession>K0RAK4</accession>